<sequence>MLVEFSVENYRSFKERQTFSMVASNKKTGRNSNSFPMPNVKSLRLLTSAVVYGPNASGKSNLVRAIQTMRQIVLESATGMQLGSRWNIEPFRLNADCQNKPSCFEIIFIQDNIRYQYGFSLDQERVYEEWLIAYPKGRPQTWFERNYSSEEQEYDWYFGRGLKGEKERIKGFVRSNSLFLSHAAQNNHPQLGKIFIWFSSKLKLIPARFQNLSNFTALKCYEDKKFRNKVVKLIKGADIGISTIELDSKTVQKFEAYSKLPPSIYDLIKEKNNLNNNFFDNNVLMTSNNESSDSESIKVYLKVFALYKMNESEETITFDLEDESDGTQRLFEMGGYWIDALDNGEILIIDELDRSLNSDISTYLIKEFNDKAANQNNAQLIVTTHDTTFLDREIFNQDQVWLMQKDSNNSTKLYSLLDFKIREDESLQKGYLKGRYGAMPFVSGLDS</sequence>
<dbReference type="Pfam" id="PF13304">
    <property type="entry name" value="AAA_21"/>
    <property type="match status" value="1"/>
</dbReference>
<evidence type="ECO:0000259" key="1">
    <source>
        <dbReference type="Pfam" id="PF13304"/>
    </source>
</evidence>
<evidence type="ECO:0000313" key="2">
    <source>
        <dbReference type="EMBL" id="OLT61526.1"/>
    </source>
</evidence>
<accession>A0A1U7N6G1</accession>
<feature type="domain" description="ATPase AAA-type core" evidence="1">
    <location>
        <begin position="49"/>
        <end position="391"/>
    </location>
</feature>
<gene>
    <name evidence="2" type="ORF">BJP37_23455</name>
</gene>
<name>A0A1U7N6G1_9CYAN</name>
<dbReference type="PANTHER" id="PTHR40396">
    <property type="entry name" value="ATPASE-LIKE PROTEIN"/>
    <property type="match status" value="1"/>
</dbReference>
<dbReference type="InterPro" id="IPR003959">
    <property type="entry name" value="ATPase_AAA_core"/>
</dbReference>
<dbReference type="EMBL" id="MKZS01000001">
    <property type="protein sequence ID" value="OLT61526.1"/>
    <property type="molecule type" value="Genomic_DNA"/>
</dbReference>
<dbReference type="Proteomes" id="UP000186657">
    <property type="component" value="Unassembled WGS sequence"/>
</dbReference>
<proteinExistence type="predicted"/>
<reference evidence="2 3" key="1">
    <citation type="submission" date="2016-10" db="EMBL/GenBank/DDBJ databases">
        <title>Comparative genomics uncovers the prolific and rare metabolic potential of the cyanobacterial genus Moorea.</title>
        <authorList>
            <person name="Leao T."/>
            <person name="Castelao G."/>
            <person name="Korobeynikov A."/>
            <person name="Monroe E.A."/>
            <person name="Podell S."/>
            <person name="Glukhov E."/>
            <person name="Allen E."/>
            <person name="Gerwick W.H."/>
            <person name="Gerwick L."/>
        </authorList>
    </citation>
    <scope>NUCLEOTIDE SEQUENCE [LARGE SCALE GENOMIC DNA]</scope>
    <source>
        <strain evidence="2 3">PNG5-198</strain>
    </source>
</reference>
<dbReference type="Gene3D" id="3.40.50.300">
    <property type="entry name" value="P-loop containing nucleotide triphosphate hydrolases"/>
    <property type="match status" value="1"/>
</dbReference>
<dbReference type="GO" id="GO:0016887">
    <property type="term" value="F:ATP hydrolysis activity"/>
    <property type="evidence" value="ECO:0007669"/>
    <property type="project" value="InterPro"/>
</dbReference>
<dbReference type="AlphaFoldDB" id="A0A1U7N6G1"/>
<comment type="caution">
    <text evidence="2">The sequence shown here is derived from an EMBL/GenBank/DDBJ whole genome shotgun (WGS) entry which is preliminary data.</text>
</comment>
<keyword evidence="3" id="KW-1185">Reference proteome</keyword>
<organism evidence="2 3">
    <name type="scientific">Moorena bouillonii PNG</name>
    <dbReference type="NCBI Taxonomy" id="568701"/>
    <lineage>
        <taxon>Bacteria</taxon>
        <taxon>Bacillati</taxon>
        <taxon>Cyanobacteriota</taxon>
        <taxon>Cyanophyceae</taxon>
        <taxon>Coleofasciculales</taxon>
        <taxon>Coleofasciculaceae</taxon>
        <taxon>Moorena</taxon>
    </lineage>
</organism>
<dbReference type="SUPFAM" id="SSF52540">
    <property type="entry name" value="P-loop containing nucleoside triphosphate hydrolases"/>
    <property type="match status" value="1"/>
</dbReference>
<dbReference type="GO" id="GO:0005524">
    <property type="term" value="F:ATP binding"/>
    <property type="evidence" value="ECO:0007669"/>
    <property type="project" value="InterPro"/>
</dbReference>
<dbReference type="InterPro" id="IPR027417">
    <property type="entry name" value="P-loop_NTPase"/>
</dbReference>
<protein>
    <recommendedName>
        <fullName evidence="1">ATPase AAA-type core domain-containing protein</fullName>
    </recommendedName>
</protein>
<dbReference type="PANTHER" id="PTHR40396:SF1">
    <property type="entry name" value="ATPASE AAA-TYPE CORE DOMAIN-CONTAINING PROTEIN"/>
    <property type="match status" value="1"/>
</dbReference>
<dbReference type="RefSeq" id="WP_075902711.1">
    <property type="nucleotide sequence ID" value="NZ_MKZS01000001.1"/>
</dbReference>
<evidence type="ECO:0000313" key="3">
    <source>
        <dbReference type="Proteomes" id="UP000186657"/>
    </source>
</evidence>